<sequence>MGLTQLVNLVIISALINLAVFARGLAALPSQITLASTHWAPYTSGDSPQQLGIVTEYLTEILAKHQIRLVVERYPWMRAVKLANSEGHIDGLLTAVHEEAPALLFGQVPIMDYKVSFFTHKDSDWSFVDESSLLSMPSPLGLIAGYGYGEPIDSFIDDPEHRQLVHAIKGDQLQLRLLKLLEYRRVAVVIEDELVMQSLHYDKSLIRQAGTLNHSPFYLALKPSLGWSKPLLRLLDQEFASLENQQRLDSIISRYLINAEPTLRESTQP</sequence>
<evidence type="ECO:0000313" key="2">
    <source>
        <dbReference type="EMBL" id="GGA97409.1"/>
    </source>
</evidence>
<keyword evidence="1" id="KW-1133">Transmembrane helix</keyword>
<dbReference type="SUPFAM" id="SSF53850">
    <property type="entry name" value="Periplasmic binding protein-like II"/>
    <property type="match status" value="1"/>
</dbReference>
<gene>
    <name evidence="2" type="ORF">GCM10007414_07990</name>
</gene>
<dbReference type="Proteomes" id="UP000651977">
    <property type="component" value="Unassembled WGS sequence"/>
</dbReference>
<protein>
    <submittedName>
        <fullName evidence="2">Amino acid ABC transporter substrate-binding protein</fullName>
    </submittedName>
</protein>
<proteinExistence type="predicted"/>
<accession>A0ABQ1HYL3</accession>
<keyword evidence="1" id="KW-0472">Membrane</keyword>
<comment type="caution">
    <text evidence="2">The sequence shown here is derived from an EMBL/GenBank/DDBJ whole genome shotgun (WGS) entry which is preliminary data.</text>
</comment>
<keyword evidence="1" id="KW-0812">Transmembrane</keyword>
<dbReference type="EMBL" id="BMDY01000003">
    <property type="protein sequence ID" value="GGA97409.1"/>
    <property type="molecule type" value="Genomic_DNA"/>
</dbReference>
<evidence type="ECO:0000313" key="3">
    <source>
        <dbReference type="Proteomes" id="UP000651977"/>
    </source>
</evidence>
<dbReference type="RefSeq" id="WP_055732707.1">
    <property type="nucleotide sequence ID" value="NZ_BMDY01000003.1"/>
</dbReference>
<reference evidence="3" key="1">
    <citation type="journal article" date="2019" name="Int. J. Syst. Evol. Microbiol.">
        <title>The Global Catalogue of Microorganisms (GCM) 10K type strain sequencing project: providing services to taxonomists for standard genome sequencing and annotation.</title>
        <authorList>
            <consortium name="The Broad Institute Genomics Platform"/>
            <consortium name="The Broad Institute Genome Sequencing Center for Infectious Disease"/>
            <person name="Wu L."/>
            <person name="Ma J."/>
        </authorList>
    </citation>
    <scope>NUCLEOTIDE SEQUENCE [LARGE SCALE GENOMIC DNA]</scope>
    <source>
        <strain evidence="3">CGMCC 1.10131</strain>
    </source>
</reference>
<keyword evidence="3" id="KW-1185">Reference proteome</keyword>
<feature type="transmembrane region" description="Helical" evidence="1">
    <location>
        <begin position="6"/>
        <end position="26"/>
    </location>
</feature>
<organism evidence="2 3">
    <name type="scientific">Agarivorans gilvus</name>
    <dbReference type="NCBI Taxonomy" id="680279"/>
    <lineage>
        <taxon>Bacteria</taxon>
        <taxon>Pseudomonadati</taxon>
        <taxon>Pseudomonadota</taxon>
        <taxon>Gammaproteobacteria</taxon>
        <taxon>Alteromonadales</taxon>
        <taxon>Alteromonadaceae</taxon>
        <taxon>Agarivorans</taxon>
    </lineage>
</organism>
<dbReference type="Gene3D" id="3.40.190.10">
    <property type="entry name" value="Periplasmic binding protein-like II"/>
    <property type="match status" value="2"/>
</dbReference>
<evidence type="ECO:0000256" key="1">
    <source>
        <dbReference type="SAM" id="Phobius"/>
    </source>
</evidence>
<name>A0ABQ1HYL3_9ALTE</name>